<sequence>MTVASYPTGKIVQVLGAVVDIEFPQDQLPKIYDELRLKQPAIDLEQALAFEVEQHMGNNWVRCIALGATDGLQRGAEVINRGRPISVPVGPQTLGRVFNVLGQPVDNAAPITDAPLWQIHREAPILEDQTIQAEMLETGIKVIDLISAFCKRWKDRCLWRGRGWKNCDHSRVDQQYCAQTQW</sequence>
<evidence type="ECO:0000256" key="8">
    <source>
        <dbReference type="ARBA" id="ARBA00023196"/>
    </source>
</evidence>
<keyword evidence="4" id="KW-0547">Nucleotide-binding</keyword>
<evidence type="ECO:0000313" key="12">
    <source>
        <dbReference type="Proteomes" id="UP000287188"/>
    </source>
</evidence>
<dbReference type="GO" id="GO:0046933">
    <property type="term" value="F:proton-transporting ATP synthase activity, rotational mechanism"/>
    <property type="evidence" value="ECO:0007669"/>
    <property type="project" value="TreeGrafter"/>
</dbReference>
<evidence type="ECO:0000256" key="1">
    <source>
        <dbReference type="ARBA" id="ARBA00004370"/>
    </source>
</evidence>
<name>A0A402AXA1_9CHLR</name>
<feature type="domain" description="ATPase F1/V1/A1 complex alpha/beta subunit N-terminal" evidence="10">
    <location>
        <begin position="11"/>
        <end position="82"/>
    </location>
</feature>
<evidence type="ECO:0000256" key="9">
    <source>
        <dbReference type="ARBA" id="ARBA00023310"/>
    </source>
</evidence>
<keyword evidence="5" id="KW-0067">ATP-binding</keyword>
<keyword evidence="6" id="KW-0406">Ion transport</keyword>
<dbReference type="Gene3D" id="3.40.50.300">
    <property type="entry name" value="P-loop containing nucleotide triphosphate hydrolases"/>
    <property type="match status" value="1"/>
</dbReference>
<evidence type="ECO:0000313" key="11">
    <source>
        <dbReference type="EMBL" id="GCE23752.1"/>
    </source>
</evidence>
<dbReference type="EMBL" id="BIFS01000002">
    <property type="protein sequence ID" value="GCE23752.1"/>
    <property type="molecule type" value="Genomic_DNA"/>
</dbReference>
<gene>
    <name evidence="11" type="ORF">KDK_75520</name>
</gene>
<dbReference type="Proteomes" id="UP000287188">
    <property type="component" value="Unassembled WGS sequence"/>
</dbReference>
<evidence type="ECO:0000256" key="6">
    <source>
        <dbReference type="ARBA" id="ARBA00023065"/>
    </source>
</evidence>
<dbReference type="InterPro" id="IPR004100">
    <property type="entry name" value="ATPase_F1/V1/A1_a/bsu_N"/>
</dbReference>
<dbReference type="SUPFAM" id="SSF50615">
    <property type="entry name" value="N-terminal domain of alpha and beta subunits of F1 ATP synthase"/>
    <property type="match status" value="1"/>
</dbReference>
<evidence type="ECO:0000256" key="5">
    <source>
        <dbReference type="ARBA" id="ARBA00022840"/>
    </source>
</evidence>
<dbReference type="InterPro" id="IPR050053">
    <property type="entry name" value="ATPase_alpha/beta_chains"/>
</dbReference>
<dbReference type="PANTHER" id="PTHR15184:SF71">
    <property type="entry name" value="ATP SYNTHASE SUBUNIT BETA, MITOCHONDRIAL"/>
    <property type="match status" value="1"/>
</dbReference>
<proteinExistence type="inferred from homology"/>
<dbReference type="PANTHER" id="PTHR15184">
    <property type="entry name" value="ATP SYNTHASE"/>
    <property type="match status" value="1"/>
</dbReference>
<reference evidence="12" key="1">
    <citation type="submission" date="2018-12" db="EMBL/GenBank/DDBJ databases">
        <title>Tengunoibacter tsumagoiensis gen. nov., sp. nov., Dictyobacter kobayashii sp. nov., D. alpinus sp. nov., and D. joshuensis sp. nov. and description of Dictyobacteraceae fam. nov. within the order Ktedonobacterales isolated from Tengu-no-mugimeshi.</title>
        <authorList>
            <person name="Wang C.M."/>
            <person name="Zheng Y."/>
            <person name="Sakai Y."/>
            <person name="Toyoda A."/>
            <person name="Minakuchi Y."/>
            <person name="Abe K."/>
            <person name="Yokota A."/>
            <person name="Yabe S."/>
        </authorList>
    </citation>
    <scope>NUCLEOTIDE SEQUENCE [LARGE SCALE GENOMIC DNA]</scope>
    <source>
        <strain evidence="12">Uno11</strain>
    </source>
</reference>
<keyword evidence="8" id="KW-0139">CF(1)</keyword>
<evidence type="ECO:0000256" key="3">
    <source>
        <dbReference type="ARBA" id="ARBA00022448"/>
    </source>
</evidence>
<dbReference type="AlphaFoldDB" id="A0A402AXA1"/>
<dbReference type="SUPFAM" id="SSF52540">
    <property type="entry name" value="P-loop containing nucleoside triphosphate hydrolases"/>
    <property type="match status" value="1"/>
</dbReference>
<comment type="caution">
    <text evidence="11">The sequence shown here is derived from an EMBL/GenBank/DDBJ whole genome shotgun (WGS) entry which is preliminary data.</text>
</comment>
<comment type="subcellular location">
    <subcellularLocation>
        <location evidence="1">Membrane</location>
    </subcellularLocation>
</comment>
<comment type="similarity">
    <text evidence="2">Belongs to the ATPase alpha/beta chains family.</text>
</comment>
<keyword evidence="3" id="KW-0813">Transport</keyword>
<dbReference type="Gene3D" id="2.40.10.170">
    <property type="match status" value="1"/>
</dbReference>
<organism evidence="11 12">
    <name type="scientific">Dictyobacter kobayashii</name>
    <dbReference type="NCBI Taxonomy" id="2014872"/>
    <lineage>
        <taxon>Bacteria</taxon>
        <taxon>Bacillati</taxon>
        <taxon>Chloroflexota</taxon>
        <taxon>Ktedonobacteria</taxon>
        <taxon>Ktedonobacterales</taxon>
        <taxon>Dictyobacteraceae</taxon>
        <taxon>Dictyobacter</taxon>
    </lineage>
</organism>
<evidence type="ECO:0000259" key="10">
    <source>
        <dbReference type="Pfam" id="PF02874"/>
    </source>
</evidence>
<evidence type="ECO:0000256" key="2">
    <source>
        <dbReference type="ARBA" id="ARBA00008936"/>
    </source>
</evidence>
<dbReference type="CDD" id="cd18115">
    <property type="entry name" value="ATP-synt_F1_beta_N"/>
    <property type="match status" value="1"/>
</dbReference>
<dbReference type="Pfam" id="PF02874">
    <property type="entry name" value="ATP-synt_ab_N"/>
    <property type="match status" value="1"/>
</dbReference>
<keyword evidence="7" id="KW-0472">Membrane</keyword>
<keyword evidence="9" id="KW-0066">ATP synthesis</keyword>
<protein>
    <recommendedName>
        <fullName evidence="10">ATPase F1/V1/A1 complex alpha/beta subunit N-terminal domain-containing protein</fullName>
    </recommendedName>
</protein>
<evidence type="ECO:0000256" key="4">
    <source>
        <dbReference type="ARBA" id="ARBA00022741"/>
    </source>
</evidence>
<dbReference type="GO" id="GO:0005524">
    <property type="term" value="F:ATP binding"/>
    <property type="evidence" value="ECO:0007669"/>
    <property type="project" value="UniProtKB-KW"/>
</dbReference>
<evidence type="ECO:0000256" key="7">
    <source>
        <dbReference type="ARBA" id="ARBA00023136"/>
    </source>
</evidence>
<dbReference type="InterPro" id="IPR036121">
    <property type="entry name" value="ATPase_F1/V1/A1_a/bsu_N_sf"/>
</dbReference>
<dbReference type="InterPro" id="IPR027417">
    <property type="entry name" value="P-loop_NTPase"/>
</dbReference>
<keyword evidence="12" id="KW-1185">Reference proteome</keyword>
<dbReference type="GO" id="GO:0045259">
    <property type="term" value="C:proton-transporting ATP synthase complex"/>
    <property type="evidence" value="ECO:0007669"/>
    <property type="project" value="UniProtKB-KW"/>
</dbReference>
<accession>A0A402AXA1</accession>